<evidence type="ECO:0000256" key="5">
    <source>
        <dbReference type="SAM" id="Phobius"/>
    </source>
</evidence>
<dbReference type="Proteomes" id="UP000567179">
    <property type="component" value="Unassembled WGS sequence"/>
</dbReference>
<evidence type="ECO:0000256" key="2">
    <source>
        <dbReference type="ARBA" id="ARBA00022692"/>
    </source>
</evidence>
<gene>
    <name evidence="6" type="ORF">D9619_001703</name>
</gene>
<evidence type="ECO:0000256" key="1">
    <source>
        <dbReference type="ARBA" id="ARBA00004141"/>
    </source>
</evidence>
<comment type="subcellular location">
    <subcellularLocation>
        <location evidence="1">Membrane</location>
        <topology evidence="1">Multi-pass membrane protein</topology>
    </subcellularLocation>
</comment>
<dbReference type="GO" id="GO:0016020">
    <property type="term" value="C:membrane"/>
    <property type="evidence" value="ECO:0007669"/>
    <property type="project" value="UniProtKB-SubCell"/>
</dbReference>
<keyword evidence="7" id="KW-1185">Reference proteome</keyword>
<feature type="transmembrane region" description="Helical" evidence="5">
    <location>
        <begin position="88"/>
        <end position="108"/>
    </location>
</feature>
<evidence type="ECO:0008006" key="8">
    <source>
        <dbReference type="Google" id="ProtNLM"/>
    </source>
</evidence>
<dbReference type="InterPro" id="IPR018499">
    <property type="entry name" value="Tetraspanin/Peripherin"/>
</dbReference>
<dbReference type="OrthoDB" id="7862095at2759"/>
<proteinExistence type="predicted"/>
<keyword evidence="4 5" id="KW-0472">Membrane</keyword>
<name>A0A8H5F3H5_9AGAR</name>
<feature type="transmembrane region" description="Helical" evidence="5">
    <location>
        <begin position="12"/>
        <end position="37"/>
    </location>
</feature>
<evidence type="ECO:0000313" key="6">
    <source>
        <dbReference type="EMBL" id="KAF5322167.1"/>
    </source>
</evidence>
<dbReference type="Pfam" id="PF00335">
    <property type="entry name" value="Tetraspanin"/>
    <property type="match status" value="1"/>
</dbReference>
<reference evidence="6 7" key="1">
    <citation type="journal article" date="2020" name="ISME J.">
        <title>Uncovering the hidden diversity of litter-decomposition mechanisms in mushroom-forming fungi.</title>
        <authorList>
            <person name="Floudas D."/>
            <person name="Bentzer J."/>
            <person name="Ahren D."/>
            <person name="Johansson T."/>
            <person name="Persson P."/>
            <person name="Tunlid A."/>
        </authorList>
    </citation>
    <scope>NUCLEOTIDE SEQUENCE [LARGE SCALE GENOMIC DNA]</scope>
    <source>
        <strain evidence="6 7">CBS 101986</strain>
    </source>
</reference>
<organism evidence="6 7">
    <name type="scientific">Psilocybe cf. subviscida</name>
    <dbReference type="NCBI Taxonomy" id="2480587"/>
    <lineage>
        <taxon>Eukaryota</taxon>
        <taxon>Fungi</taxon>
        <taxon>Dikarya</taxon>
        <taxon>Basidiomycota</taxon>
        <taxon>Agaricomycotina</taxon>
        <taxon>Agaricomycetes</taxon>
        <taxon>Agaricomycetidae</taxon>
        <taxon>Agaricales</taxon>
        <taxon>Agaricineae</taxon>
        <taxon>Strophariaceae</taxon>
        <taxon>Psilocybe</taxon>
    </lineage>
</organism>
<accession>A0A8H5F3H5</accession>
<evidence type="ECO:0000256" key="4">
    <source>
        <dbReference type="ARBA" id="ARBA00023136"/>
    </source>
</evidence>
<feature type="transmembrane region" description="Helical" evidence="5">
    <location>
        <begin position="146"/>
        <end position="167"/>
    </location>
</feature>
<keyword evidence="3 5" id="KW-1133">Transmembrane helix</keyword>
<keyword evidence="2 5" id="KW-0812">Transmembrane</keyword>
<feature type="transmembrane region" description="Helical" evidence="5">
    <location>
        <begin position="57"/>
        <end position="79"/>
    </location>
</feature>
<evidence type="ECO:0000313" key="7">
    <source>
        <dbReference type="Proteomes" id="UP000567179"/>
    </source>
</evidence>
<dbReference type="AlphaFoldDB" id="A0A8H5F3H5"/>
<evidence type="ECO:0000256" key="3">
    <source>
        <dbReference type="ARBA" id="ARBA00022989"/>
    </source>
</evidence>
<comment type="caution">
    <text evidence="6">The sequence shown here is derived from an EMBL/GenBank/DDBJ whole genome shotgun (WGS) entry which is preliminary data.</text>
</comment>
<dbReference type="EMBL" id="JAACJJ010000028">
    <property type="protein sequence ID" value="KAF5322167.1"/>
    <property type="molecule type" value="Genomic_DNA"/>
</dbReference>
<sequence length="226" mass="25147">MAAKFLFCLPLRLGVLVISFLQFLLCGALAGALWWALIASPNNDLATVVHDMRTTTIIVGAVFTAAALIGLLGFLGAIFRKHGFIKTFYILLCLVLSLEIGASIYYLVTFYRKRGQTFDECVNGSTDNNIIQYCKGLDKFKHLPQAAMIAAVIVPLLVHAYACYVVNAYSKRLQYQRLDKIRQSQVFVPPTTGSSYQPVMRTDETRPLTSQYPYTDATNSFGTHKV</sequence>
<protein>
    <recommendedName>
        <fullName evidence="8">Tetraspanin</fullName>
    </recommendedName>
</protein>